<evidence type="ECO:0000313" key="5">
    <source>
        <dbReference type="Proteomes" id="UP001623041"/>
    </source>
</evidence>
<comment type="caution">
    <text evidence="4">The sequence shown here is derived from an EMBL/GenBank/DDBJ whole genome shotgun (WGS) entry which is preliminary data.</text>
</comment>
<name>A0ABW8RJU4_9BACI</name>
<dbReference type="Gene3D" id="3.40.50.300">
    <property type="entry name" value="P-loop containing nucleotide triphosphate hydrolases"/>
    <property type="match status" value="1"/>
</dbReference>
<feature type="domain" description="Sigma-54 factor interaction" evidence="3">
    <location>
        <begin position="227"/>
        <end position="448"/>
    </location>
</feature>
<dbReference type="Pfam" id="PF00158">
    <property type="entry name" value="Sigma54_activat"/>
    <property type="match status" value="1"/>
</dbReference>
<dbReference type="RefSeq" id="WP_406582285.1">
    <property type="nucleotide sequence ID" value="NZ_JBJHQH010000017.1"/>
</dbReference>
<dbReference type="SMART" id="SM00382">
    <property type="entry name" value="AAA"/>
    <property type="match status" value="1"/>
</dbReference>
<dbReference type="PROSITE" id="PS50045">
    <property type="entry name" value="SIGMA54_INTERACT_4"/>
    <property type="match status" value="1"/>
</dbReference>
<dbReference type="InterPro" id="IPR058031">
    <property type="entry name" value="AAA_lid_NorR"/>
</dbReference>
<dbReference type="InterPro" id="IPR002078">
    <property type="entry name" value="Sigma_54_int"/>
</dbReference>
<reference evidence="4 5" key="1">
    <citation type="submission" date="2024-11" db="EMBL/GenBank/DDBJ databases">
        <authorList>
            <person name="Lucas J.A."/>
        </authorList>
    </citation>
    <scope>NUCLEOTIDE SEQUENCE [LARGE SCALE GENOMIC DNA]</scope>
    <source>
        <strain evidence="4 5">Z 5.4</strain>
    </source>
</reference>
<dbReference type="InterPro" id="IPR003593">
    <property type="entry name" value="AAA+_ATPase"/>
</dbReference>
<dbReference type="InterPro" id="IPR027417">
    <property type="entry name" value="P-loop_NTPase"/>
</dbReference>
<accession>A0ABW8RJU4</accession>
<proteinExistence type="predicted"/>
<dbReference type="PANTHER" id="PTHR32071">
    <property type="entry name" value="TRANSCRIPTIONAL REGULATORY PROTEIN"/>
    <property type="match status" value="1"/>
</dbReference>
<evidence type="ECO:0000256" key="1">
    <source>
        <dbReference type="ARBA" id="ARBA00022741"/>
    </source>
</evidence>
<sequence length="582" mass="65856">MVEKVLTIISIQDEYLSTVSKQMTEIAGDLIKIRPISIKNLAREPISEGDIVLLSANFILPLVRPFLPTGVRCIEAKRGLNFVNIKKLLFAPQGQNILVVNDTEHTTEETIQALRETVFEHNYYAYAPDTPIPEQIDYIITPGEMQLVPEGDMKVINIGYRVLALETVFEIFEALELDCQQFFLANRYMKSLVALSNGNHAHKMGSAISKWTEYTGGKTAKYFFDDVIAHSQAMNDVLKIARKLAKTGDPVHIFGETGTGKRMLAQAIHNDSSVKMGPYLNINCAARSSDVLERELFGTESGGQTSPGLFELANGGTLCMEEIDELPVSLQGRLLQVLEESQIIRINGHTPIPIQARIITTSDTDLSLLVDEGKFRRDLFYYLAALPCRVPSLSERKEDFEPLIQTYLKTHLHRGDLVIPPDMIRLLRQYPWPGNVIELFNALSYMACLDEKEITLELLPFYMKGRLQKAAVNSKPQEMDESELNELFRSIEEHGFLEESLAILEVYDEGKKQHTSYGRAMLQKRLEEKDITLSEQQLRTRLDALNQLELLNVRQGRSGTTISRKGELFLQTLRMKNKMSKA</sequence>
<dbReference type="CDD" id="cd00009">
    <property type="entry name" value="AAA"/>
    <property type="match status" value="1"/>
</dbReference>
<dbReference type="PANTHER" id="PTHR32071:SF57">
    <property type="entry name" value="C4-DICARBOXYLATE TRANSPORT TRANSCRIPTIONAL REGULATORY PROTEIN DCTD"/>
    <property type="match status" value="1"/>
</dbReference>
<dbReference type="Proteomes" id="UP001623041">
    <property type="component" value="Unassembled WGS sequence"/>
</dbReference>
<gene>
    <name evidence="4" type="ORF">ACJEBI_20165</name>
</gene>
<evidence type="ECO:0000259" key="3">
    <source>
        <dbReference type="PROSITE" id="PS50045"/>
    </source>
</evidence>
<keyword evidence="1" id="KW-0547">Nucleotide-binding</keyword>
<dbReference type="Pfam" id="PF25601">
    <property type="entry name" value="AAA_lid_14"/>
    <property type="match status" value="1"/>
</dbReference>
<evidence type="ECO:0000256" key="2">
    <source>
        <dbReference type="ARBA" id="ARBA00022840"/>
    </source>
</evidence>
<keyword evidence="5" id="KW-1185">Reference proteome</keyword>
<protein>
    <submittedName>
        <fullName evidence="4">Sigma 54-interacting transcriptional regulator</fullName>
    </submittedName>
</protein>
<keyword evidence="2" id="KW-0067">ATP-binding</keyword>
<evidence type="ECO:0000313" key="4">
    <source>
        <dbReference type="EMBL" id="MFK9093784.1"/>
    </source>
</evidence>
<dbReference type="SUPFAM" id="SSF52540">
    <property type="entry name" value="P-loop containing nucleoside triphosphate hydrolases"/>
    <property type="match status" value="1"/>
</dbReference>
<dbReference type="EMBL" id="JBJHQH010000017">
    <property type="protein sequence ID" value="MFK9093784.1"/>
    <property type="molecule type" value="Genomic_DNA"/>
</dbReference>
<dbReference type="Gene3D" id="1.10.8.60">
    <property type="match status" value="1"/>
</dbReference>
<organism evidence="4 5">
    <name type="scientific">Bacillus salipaludis</name>
    <dbReference type="NCBI Taxonomy" id="2547811"/>
    <lineage>
        <taxon>Bacteria</taxon>
        <taxon>Bacillati</taxon>
        <taxon>Bacillota</taxon>
        <taxon>Bacilli</taxon>
        <taxon>Bacillales</taxon>
        <taxon>Bacillaceae</taxon>
        <taxon>Bacillus</taxon>
    </lineage>
</organism>